<reference evidence="2 3" key="1">
    <citation type="journal article" date="2019" name="Commun. Biol.">
        <title>The bagworm genome reveals a unique fibroin gene that provides high tensile strength.</title>
        <authorList>
            <person name="Kono N."/>
            <person name="Nakamura H."/>
            <person name="Ohtoshi R."/>
            <person name="Tomita M."/>
            <person name="Numata K."/>
            <person name="Arakawa K."/>
        </authorList>
    </citation>
    <scope>NUCLEOTIDE SEQUENCE [LARGE SCALE GENOMIC DNA]</scope>
</reference>
<dbReference type="EMBL" id="BGZK01000352">
    <property type="protein sequence ID" value="GBP38648.1"/>
    <property type="molecule type" value="Genomic_DNA"/>
</dbReference>
<comment type="caution">
    <text evidence="2">The sequence shown here is derived from an EMBL/GenBank/DDBJ whole genome shotgun (WGS) entry which is preliminary data.</text>
</comment>
<name>A0A4C1VHS3_EUMVA</name>
<proteinExistence type="predicted"/>
<feature type="region of interest" description="Disordered" evidence="1">
    <location>
        <begin position="82"/>
        <end position="106"/>
    </location>
</feature>
<organism evidence="2 3">
    <name type="scientific">Eumeta variegata</name>
    <name type="common">Bagworm moth</name>
    <name type="synonym">Eumeta japonica</name>
    <dbReference type="NCBI Taxonomy" id="151549"/>
    <lineage>
        <taxon>Eukaryota</taxon>
        <taxon>Metazoa</taxon>
        <taxon>Ecdysozoa</taxon>
        <taxon>Arthropoda</taxon>
        <taxon>Hexapoda</taxon>
        <taxon>Insecta</taxon>
        <taxon>Pterygota</taxon>
        <taxon>Neoptera</taxon>
        <taxon>Endopterygota</taxon>
        <taxon>Lepidoptera</taxon>
        <taxon>Glossata</taxon>
        <taxon>Ditrysia</taxon>
        <taxon>Tineoidea</taxon>
        <taxon>Psychidae</taxon>
        <taxon>Oiketicinae</taxon>
        <taxon>Eumeta</taxon>
    </lineage>
</organism>
<sequence length="203" mass="21684">MRKGLQKEGVLVGGAGRGARGAGVARLTSREALVNTPGHYADGVVTAAHPGDGTFLTKRYYLVGREGAHRFHGPFSEASLENTGRGCSRHVGGGRAARESDNGAAAAPASSSFDFLLGRGREKRKAFTACLIRASGIKYGWGKFRVSEWFLRRRRERCERDGRARSDAPRIISGSRGLVFPLDGPAAAAAAAEGEFLYLSFKS</sequence>
<accession>A0A4C1VHS3</accession>
<dbReference type="Proteomes" id="UP000299102">
    <property type="component" value="Unassembled WGS sequence"/>
</dbReference>
<dbReference type="AlphaFoldDB" id="A0A4C1VHS3"/>
<evidence type="ECO:0000313" key="2">
    <source>
        <dbReference type="EMBL" id="GBP38648.1"/>
    </source>
</evidence>
<evidence type="ECO:0000313" key="3">
    <source>
        <dbReference type="Proteomes" id="UP000299102"/>
    </source>
</evidence>
<protein>
    <submittedName>
        <fullName evidence="2">Uncharacterized protein</fullName>
    </submittedName>
</protein>
<evidence type="ECO:0000256" key="1">
    <source>
        <dbReference type="SAM" id="MobiDB-lite"/>
    </source>
</evidence>
<gene>
    <name evidence="2" type="ORF">EVAR_27835_1</name>
</gene>
<keyword evidence="3" id="KW-1185">Reference proteome</keyword>